<feature type="non-terminal residue" evidence="1">
    <location>
        <position position="1"/>
    </location>
</feature>
<name>A0A6A4GN51_9AGAR</name>
<evidence type="ECO:0000313" key="2">
    <source>
        <dbReference type="Proteomes" id="UP000799118"/>
    </source>
</evidence>
<gene>
    <name evidence="1" type="ORF">BT96DRAFT_1080978</name>
</gene>
<dbReference type="AlphaFoldDB" id="A0A6A4GN51"/>
<protein>
    <recommendedName>
        <fullName evidence="3">Reverse transcriptase zinc-binding domain-containing protein</fullName>
    </recommendedName>
</protein>
<evidence type="ECO:0000313" key="1">
    <source>
        <dbReference type="EMBL" id="KAE9387181.1"/>
    </source>
</evidence>
<accession>A0A6A4GN51</accession>
<organism evidence="1 2">
    <name type="scientific">Gymnopus androsaceus JB14</name>
    <dbReference type="NCBI Taxonomy" id="1447944"/>
    <lineage>
        <taxon>Eukaryota</taxon>
        <taxon>Fungi</taxon>
        <taxon>Dikarya</taxon>
        <taxon>Basidiomycota</taxon>
        <taxon>Agaricomycotina</taxon>
        <taxon>Agaricomycetes</taxon>
        <taxon>Agaricomycetidae</taxon>
        <taxon>Agaricales</taxon>
        <taxon>Marasmiineae</taxon>
        <taxon>Omphalotaceae</taxon>
        <taxon>Gymnopus</taxon>
    </lineage>
</organism>
<reference evidence="1" key="1">
    <citation type="journal article" date="2019" name="Environ. Microbiol.">
        <title>Fungal ecological strategies reflected in gene transcription - a case study of two litter decomposers.</title>
        <authorList>
            <person name="Barbi F."/>
            <person name="Kohler A."/>
            <person name="Barry K."/>
            <person name="Baskaran P."/>
            <person name="Daum C."/>
            <person name="Fauchery L."/>
            <person name="Ihrmark K."/>
            <person name="Kuo A."/>
            <person name="LaButti K."/>
            <person name="Lipzen A."/>
            <person name="Morin E."/>
            <person name="Grigoriev I.V."/>
            <person name="Henrissat B."/>
            <person name="Lindahl B."/>
            <person name="Martin F."/>
        </authorList>
    </citation>
    <scope>NUCLEOTIDE SEQUENCE</scope>
    <source>
        <strain evidence="1">JB14</strain>
    </source>
</reference>
<dbReference type="OrthoDB" id="3267074at2759"/>
<dbReference type="Proteomes" id="UP000799118">
    <property type="component" value="Unassembled WGS sequence"/>
</dbReference>
<proteinExistence type="predicted"/>
<dbReference type="EMBL" id="ML769817">
    <property type="protein sequence ID" value="KAE9387181.1"/>
    <property type="molecule type" value="Genomic_DNA"/>
</dbReference>
<keyword evidence="2" id="KW-1185">Reference proteome</keyword>
<evidence type="ECO:0008006" key="3">
    <source>
        <dbReference type="Google" id="ProtNLM"/>
    </source>
</evidence>
<sequence length="84" mass="9641">EAAEHLDTAPDRPYSTQKHFHCIGKVKLPFCPCCKCDVPETVFHYLMECPAHCALRSRMRWKMAAKNWNVSSLLTAPGTLKYLF</sequence>